<dbReference type="Pfam" id="PF07883">
    <property type="entry name" value="Cupin_2"/>
    <property type="match status" value="1"/>
</dbReference>
<evidence type="ECO:0000259" key="2">
    <source>
        <dbReference type="Pfam" id="PF07883"/>
    </source>
</evidence>
<organism evidence="3 4">
    <name type="scientific">Clostridium gelidum</name>
    <dbReference type="NCBI Taxonomy" id="704125"/>
    <lineage>
        <taxon>Bacteria</taxon>
        <taxon>Bacillati</taxon>
        <taxon>Bacillota</taxon>
        <taxon>Clostridia</taxon>
        <taxon>Eubacteriales</taxon>
        <taxon>Clostridiaceae</taxon>
        <taxon>Clostridium</taxon>
    </lineage>
</organism>
<dbReference type="InterPro" id="IPR051610">
    <property type="entry name" value="GPI/OXD"/>
</dbReference>
<name>A0ABM7SYR3_9CLOT</name>
<sequence>MESLMKNISNINDIPEEYMYDPNFNTKLKTILIGEAIGCEKFYVNIDYVRPGSESVKYHAHSKQEEFYLIMSGEGILRIDGKEILIKKGDVISAPAGKDCGHKFINNSEEILQILDVGTREKDDVITYPDENIVYIKDKKLAFNINDNVKEWSSEPNE</sequence>
<dbReference type="SUPFAM" id="SSF51182">
    <property type="entry name" value="RmlC-like cupins"/>
    <property type="match status" value="1"/>
</dbReference>
<reference evidence="4" key="1">
    <citation type="submission" date="2021-07" db="EMBL/GenBank/DDBJ databases">
        <title>Complete genome sequencing of a Clostridium isolate.</title>
        <authorList>
            <person name="Ueki A."/>
            <person name="Tonouchi A."/>
        </authorList>
    </citation>
    <scope>NUCLEOTIDE SEQUENCE [LARGE SCALE GENOMIC DNA]</scope>
    <source>
        <strain evidence="4">C5S11</strain>
    </source>
</reference>
<keyword evidence="1" id="KW-0479">Metal-binding</keyword>
<evidence type="ECO:0000256" key="1">
    <source>
        <dbReference type="ARBA" id="ARBA00022723"/>
    </source>
</evidence>
<dbReference type="PANTHER" id="PTHR35848">
    <property type="entry name" value="OXALATE-BINDING PROTEIN"/>
    <property type="match status" value="1"/>
</dbReference>
<dbReference type="Gene3D" id="2.60.120.10">
    <property type="entry name" value="Jelly Rolls"/>
    <property type="match status" value="1"/>
</dbReference>
<dbReference type="Proteomes" id="UP000824633">
    <property type="component" value="Chromosome"/>
</dbReference>
<keyword evidence="3" id="KW-0413">Isomerase</keyword>
<evidence type="ECO:0000313" key="3">
    <source>
        <dbReference type="EMBL" id="BCZ44753.1"/>
    </source>
</evidence>
<evidence type="ECO:0000313" key="4">
    <source>
        <dbReference type="Proteomes" id="UP000824633"/>
    </source>
</evidence>
<protein>
    <submittedName>
        <fullName evidence="3">Mannose-6-phosphate isomerase</fullName>
    </submittedName>
</protein>
<dbReference type="CDD" id="cd02224">
    <property type="entry name" value="cupin_SPO2919-like"/>
    <property type="match status" value="1"/>
</dbReference>
<accession>A0ABM7SYR3</accession>
<proteinExistence type="predicted"/>
<keyword evidence="4" id="KW-1185">Reference proteome</keyword>
<dbReference type="InterPro" id="IPR011051">
    <property type="entry name" value="RmlC_Cupin_sf"/>
</dbReference>
<feature type="domain" description="Cupin type-2" evidence="2">
    <location>
        <begin position="49"/>
        <end position="117"/>
    </location>
</feature>
<gene>
    <name evidence="3" type="primary">manC</name>
    <name evidence="3" type="ORF">psyc5s11_08200</name>
</gene>
<dbReference type="GO" id="GO:0016853">
    <property type="term" value="F:isomerase activity"/>
    <property type="evidence" value="ECO:0007669"/>
    <property type="project" value="UniProtKB-KW"/>
</dbReference>
<dbReference type="InterPro" id="IPR013096">
    <property type="entry name" value="Cupin_2"/>
</dbReference>
<dbReference type="EMBL" id="AP024849">
    <property type="protein sequence ID" value="BCZ44753.1"/>
    <property type="molecule type" value="Genomic_DNA"/>
</dbReference>
<dbReference type="InterPro" id="IPR014710">
    <property type="entry name" value="RmlC-like_jellyroll"/>
</dbReference>